<keyword evidence="2" id="KW-1185">Reference proteome</keyword>
<dbReference type="Proteomes" id="UP000192934">
    <property type="component" value="Chromosome I"/>
</dbReference>
<name>A0A1X7GJ68_9SPHN</name>
<dbReference type="AlphaFoldDB" id="A0A1X7GJ68"/>
<accession>A0A1X7GJ68</accession>
<organism evidence="1 2">
    <name type="scientific">Allosphingosinicella indica</name>
    <dbReference type="NCBI Taxonomy" id="941907"/>
    <lineage>
        <taxon>Bacteria</taxon>
        <taxon>Pseudomonadati</taxon>
        <taxon>Pseudomonadota</taxon>
        <taxon>Alphaproteobacteria</taxon>
        <taxon>Sphingomonadales</taxon>
        <taxon>Sphingomonadaceae</taxon>
        <taxon>Allosphingosinicella</taxon>
    </lineage>
</organism>
<evidence type="ECO:0000313" key="2">
    <source>
        <dbReference type="Proteomes" id="UP000192934"/>
    </source>
</evidence>
<sequence length="91" mass="9873">MARSTTVKAARPVPASIPMPDSAIRLHWAYQLFVRLPRPALDWIGVAAAAWALFVGDWLGRPMDDAARIIALGFVAALYGIRTVEKTKGVA</sequence>
<dbReference type="RefSeq" id="WP_085218532.1">
    <property type="nucleotide sequence ID" value="NZ_LT840185.1"/>
</dbReference>
<reference evidence="2" key="1">
    <citation type="submission" date="2017-04" db="EMBL/GenBank/DDBJ databases">
        <authorList>
            <person name="Varghese N."/>
            <person name="Submissions S."/>
        </authorList>
    </citation>
    <scope>NUCLEOTIDE SEQUENCE [LARGE SCALE GENOMIC DNA]</scope>
    <source>
        <strain evidence="2">Dd16</strain>
    </source>
</reference>
<evidence type="ECO:0000313" key="1">
    <source>
        <dbReference type="EMBL" id="SMF70487.1"/>
    </source>
</evidence>
<dbReference type="OrthoDB" id="7285394at2"/>
<dbReference type="EMBL" id="LT840185">
    <property type="protein sequence ID" value="SMF70487.1"/>
    <property type="molecule type" value="Genomic_DNA"/>
</dbReference>
<gene>
    <name evidence="1" type="ORF">SAMN06295910_1880</name>
</gene>
<protein>
    <submittedName>
        <fullName evidence="1">Uncharacterized protein</fullName>
    </submittedName>
</protein>
<dbReference type="STRING" id="941907.SAMN06295910_1880"/>
<proteinExistence type="predicted"/>